<dbReference type="PANTHER" id="PTHR24148">
    <property type="entry name" value="ANKYRIN REPEAT DOMAIN-CONTAINING PROTEIN 39 HOMOLOG-RELATED"/>
    <property type="match status" value="1"/>
</dbReference>
<evidence type="ECO:0000256" key="1">
    <source>
        <dbReference type="SAM" id="MobiDB-lite"/>
    </source>
</evidence>
<evidence type="ECO:0000259" key="2">
    <source>
        <dbReference type="Pfam" id="PF06985"/>
    </source>
</evidence>
<sequence>MSNLDARSGPEAIHHYEPLDPPLSNLNANPDLEDIYHYEPLPTTTHIRVLTLLPSSERGRVCGTLPAVSLDQAVDYTALSYSWGMNETGNASFSHEVDIEGRRLPITRNLFECLLRLQTRNGPSRMWIDAVCINQKDVQERSRQVQMMAEIFSTASEVLVWLGEGSDEAEDTRAYDAIPCLACHRHWEDDHDPITLKSGLPSCSVMAPLAVRLPAVMPWNSNLIDLFITMTESIIPIVERRFFTRRWIVQEIYHGKRINLMWADHLITSETYSTSLSWLFRFATHVLDWPDEWDAAAHVHLCILLGRSEGPFHLRASACDTIGSEPRVTLLYGMEYRRGLQCSDARDLLYSILSLDPRHNIIADYSLPIRDLFVSLSRYCLDTGEFNILLRSSCTISGLGEVPLCNLDLPSWTPEWSHFQKQGHPLAFMPGAKIEDDGTLIFQVNIVRTLEDYMAYMGRTMGLGDILCAFTKEPPSCGSWDSLRIILPINGRFNTYRMIPIQSVEHTKWHDIKISLLQKDGKVVFGGSQWVRIV</sequence>
<feature type="domain" description="Heterokaryon incompatibility" evidence="2">
    <location>
        <begin position="76"/>
        <end position="251"/>
    </location>
</feature>
<gene>
    <name evidence="3" type="ORF">CLAFUR5_11680</name>
</gene>
<dbReference type="OrthoDB" id="3921930at2759"/>
<evidence type="ECO:0000313" key="3">
    <source>
        <dbReference type="EMBL" id="UJO22511.1"/>
    </source>
</evidence>
<reference evidence="3" key="1">
    <citation type="submission" date="2021-12" db="EMBL/GenBank/DDBJ databases">
        <authorList>
            <person name="Zaccaron A."/>
            <person name="Stergiopoulos I."/>
        </authorList>
    </citation>
    <scope>NUCLEOTIDE SEQUENCE</scope>
    <source>
        <strain evidence="3">Race5_Kim</strain>
    </source>
</reference>
<dbReference type="EMBL" id="CP090172">
    <property type="protein sequence ID" value="UJO22511.1"/>
    <property type="molecule type" value="Genomic_DNA"/>
</dbReference>
<organism evidence="3 4">
    <name type="scientific">Passalora fulva</name>
    <name type="common">Tomato leaf mold</name>
    <name type="synonym">Cladosporium fulvum</name>
    <dbReference type="NCBI Taxonomy" id="5499"/>
    <lineage>
        <taxon>Eukaryota</taxon>
        <taxon>Fungi</taxon>
        <taxon>Dikarya</taxon>
        <taxon>Ascomycota</taxon>
        <taxon>Pezizomycotina</taxon>
        <taxon>Dothideomycetes</taxon>
        <taxon>Dothideomycetidae</taxon>
        <taxon>Mycosphaerellales</taxon>
        <taxon>Mycosphaerellaceae</taxon>
        <taxon>Fulvia</taxon>
    </lineage>
</organism>
<dbReference type="PANTHER" id="PTHR24148:SF64">
    <property type="entry name" value="HETEROKARYON INCOMPATIBILITY DOMAIN-CONTAINING PROTEIN"/>
    <property type="match status" value="1"/>
</dbReference>
<dbReference type="InterPro" id="IPR010730">
    <property type="entry name" value="HET"/>
</dbReference>
<protein>
    <submittedName>
        <fullName evidence="3">Heterokaryon incompatibility protein 6, OR allele</fullName>
    </submittedName>
</protein>
<dbReference type="InterPro" id="IPR052895">
    <property type="entry name" value="HetReg/Transcr_Mod"/>
</dbReference>
<evidence type="ECO:0000313" key="4">
    <source>
        <dbReference type="Proteomes" id="UP000756132"/>
    </source>
</evidence>
<dbReference type="RefSeq" id="XP_047766877.1">
    <property type="nucleotide sequence ID" value="XM_047910828.1"/>
</dbReference>
<dbReference type="Proteomes" id="UP000756132">
    <property type="component" value="Chromosome 10"/>
</dbReference>
<dbReference type="GeneID" id="71991558"/>
<accession>A0A9Q8UU38</accession>
<dbReference type="Pfam" id="PF06985">
    <property type="entry name" value="HET"/>
    <property type="match status" value="1"/>
</dbReference>
<proteinExistence type="predicted"/>
<dbReference type="KEGG" id="ffu:CLAFUR5_11680"/>
<reference evidence="3" key="2">
    <citation type="journal article" date="2022" name="Microb. Genom.">
        <title>A chromosome-scale genome assembly of the tomato pathogen Cladosporium fulvum reveals a compartmentalized genome architecture and the presence of a dispensable chromosome.</title>
        <authorList>
            <person name="Zaccaron A.Z."/>
            <person name="Chen L.H."/>
            <person name="Samaras A."/>
            <person name="Stergiopoulos I."/>
        </authorList>
    </citation>
    <scope>NUCLEOTIDE SEQUENCE</scope>
    <source>
        <strain evidence="3">Race5_Kim</strain>
    </source>
</reference>
<dbReference type="AlphaFoldDB" id="A0A9Q8UU38"/>
<name>A0A9Q8UU38_PASFU</name>
<feature type="region of interest" description="Disordered" evidence="1">
    <location>
        <begin position="1"/>
        <end position="20"/>
    </location>
</feature>
<keyword evidence="4" id="KW-1185">Reference proteome</keyword>